<evidence type="ECO:0000256" key="1">
    <source>
        <dbReference type="ARBA" id="ARBA00022754"/>
    </source>
</evidence>
<gene>
    <name evidence="6" type="primary">LOC107753857</name>
</gene>
<feature type="coiled-coil region" evidence="3">
    <location>
        <begin position="137"/>
        <end position="189"/>
    </location>
</feature>
<dbReference type="GO" id="GO:0005198">
    <property type="term" value="F:structural molecule activity"/>
    <property type="evidence" value="ECO:0007669"/>
    <property type="project" value="InterPro"/>
</dbReference>
<dbReference type="Pfam" id="PF00038">
    <property type="entry name" value="Filament"/>
    <property type="match status" value="1"/>
</dbReference>
<dbReference type="Gene3D" id="1.20.5.500">
    <property type="entry name" value="Single helix bin"/>
    <property type="match status" value="1"/>
</dbReference>
<dbReference type="Proteomes" id="UP000472270">
    <property type="component" value="Unassembled WGS sequence"/>
</dbReference>
<protein>
    <submittedName>
        <fullName evidence="6">Keratin, type I cytoskeletal 13-like</fullName>
    </submittedName>
</protein>
<feature type="compositionally biased region" description="Polar residues" evidence="4">
    <location>
        <begin position="21"/>
        <end position="30"/>
    </location>
</feature>
<dbReference type="PANTHER" id="PTHR23239:SF367">
    <property type="entry name" value="KERATIN 15-RELATED"/>
    <property type="match status" value="1"/>
</dbReference>
<proteinExistence type="predicted"/>
<name>A0A673JWU2_9TELE</name>
<evidence type="ECO:0000256" key="3">
    <source>
        <dbReference type="SAM" id="Coils"/>
    </source>
</evidence>
<dbReference type="InterPro" id="IPR039008">
    <property type="entry name" value="IF_rod_dom"/>
</dbReference>
<feature type="coiled-coil region" evidence="3">
    <location>
        <begin position="243"/>
        <end position="344"/>
    </location>
</feature>
<dbReference type="PANTHER" id="PTHR23239">
    <property type="entry name" value="INTERMEDIATE FILAMENT"/>
    <property type="match status" value="1"/>
</dbReference>
<reference evidence="6" key="2">
    <citation type="submission" date="2025-09" db="UniProtKB">
        <authorList>
            <consortium name="Ensembl"/>
        </authorList>
    </citation>
    <scope>IDENTIFICATION</scope>
</reference>
<feature type="region of interest" description="Disordered" evidence="4">
    <location>
        <begin position="1"/>
        <end position="30"/>
    </location>
</feature>
<feature type="coiled-coil region" evidence="3">
    <location>
        <begin position="48"/>
        <end position="82"/>
    </location>
</feature>
<dbReference type="InterPro" id="IPR002957">
    <property type="entry name" value="Keratin_I"/>
</dbReference>
<dbReference type="Gene3D" id="1.20.5.170">
    <property type="match status" value="1"/>
</dbReference>
<keyword evidence="7" id="KW-1185">Reference proteome</keyword>
<evidence type="ECO:0000256" key="2">
    <source>
        <dbReference type="ARBA" id="ARBA00023054"/>
    </source>
</evidence>
<dbReference type="PRINTS" id="PR01248">
    <property type="entry name" value="TYPE1KERATIN"/>
</dbReference>
<organism evidence="6 7">
    <name type="scientific">Sinocyclocheilus rhinocerous</name>
    <dbReference type="NCBI Taxonomy" id="307959"/>
    <lineage>
        <taxon>Eukaryota</taxon>
        <taxon>Metazoa</taxon>
        <taxon>Chordata</taxon>
        <taxon>Craniata</taxon>
        <taxon>Vertebrata</taxon>
        <taxon>Euteleostomi</taxon>
        <taxon>Actinopterygii</taxon>
        <taxon>Neopterygii</taxon>
        <taxon>Teleostei</taxon>
        <taxon>Ostariophysi</taxon>
        <taxon>Cypriniformes</taxon>
        <taxon>Cyprinidae</taxon>
        <taxon>Cyprininae</taxon>
        <taxon>Sinocyclocheilus</taxon>
    </lineage>
</organism>
<dbReference type="PROSITE" id="PS51842">
    <property type="entry name" value="IF_ROD_2"/>
    <property type="match status" value="1"/>
</dbReference>
<dbReference type="Ensembl" id="ENSSRHT00000060237.1">
    <property type="protein sequence ID" value="ENSSRHP00000058611.1"/>
    <property type="gene ID" value="ENSSRHG00000029358.1"/>
</dbReference>
<dbReference type="SUPFAM" id="SSF64593">
    <property type="entry name" value="Intermediate filament protein, coiled coil region"/>
    <property type="match status" value="2"/>
</dbReference>
<dbReference type="FunFam" id="1.20.5.170:FF:000002">
    <property type="entry name" value="Type I keratin KA11"/>
    <property type="match status" value="1"/>
</dbReference>
<dbReference type="GO" id="GO:0005882">
    <property type="term" value="C:intermediate filament"/>
    <property type="evidence" value="ECO:0007669"/>
    <property type="project" value="UniProtKB-KW"/>
</dbReference>
<sequence>MSYPSSRTLSVYGGAGGRGTRISSSPSSPRAFNLADGLDPSIDEKATMQNLNNRLASYLEKVRSLEKANAELEQKIREWYENRPDVTFDHTIFLDTIKDLKNKVTSQDNATLILAADNAKLAADDFKLKYENELAIRRAIEADIANLRKLLDECSLRRSDLEMQTEALNEELIILKRNHEEEMSLASAEAGGQVNVCVDAAPSMDLNQAMTEIRQHYEAVTEKNRKELESWYETKIATVQQEVVTQNEDLQNSRTELKELTNTLQRLQIELQTHQSMRSALDAELEETQARYGDQLARLQATVTSLEDQFSQFHANIGNNKREYETLLDVKTRLEREIAEYRRLLDGDKR</sequence>
<evidence type="ECO:0000256" key="4">
    <source>
        <dbReference type="SAM" id="MobiDB-lite"/>
    </source>
</evidence>
<keyword evidence="1" id="KW-0403">Intermediate filament</keyword>
<evidence type="ECO:0000313" key="6">
    <source>
        <dbReference type="Ensembl" id="ENSSRHP00000058611.1"/>
    </source>
</evidence>
<reference evidence="6" key="1">
    <citation type="submission" date="2025-08" db="UniProtKB">
        <authorList>
            <consortium name="Ensembl"/>
        </authorList>
    </citation>
    <scope>IDENTIFICATION</scope>
</reference>
<dbReference type="AlphaFoldDB" id="A0A673JWU2"/>
<evidence type="ECO:0000313" key="7">
    <source>
        <dbReference type="Proteomes" id="UP000472270"/>
    </source>
</evidence>
<accession>A0A673JWU2</accession>
<dbReference type="FunFam" id="1.20.5.500:FF:000001">
    <property type="entry name" value="Type II keratin 23"/>
    <property type="match status" value="1"/>
</dbReference>
<dbReference type="Gene3D" id="1.20.5.1160">
    <property type="entry name" value="Vasodilator-stimulated phosphoprotein"/>
    <property type="match status" value="1"/>
</dbReference>
<evidence type="ECO:0000259" key="5">
    <source>
        <dbReference type="PROSITE" id="PS51842"/>
    </source>
</evidence>
<keyword evidence="2 3" id="KW-0175">Coiled coil</keyword>
<feature type="domain" description="IF rod" evidence="5">
    <location>
        <begin position="44"/>
        <end position="350"/>
    </location>
</feature>
<dbReference type="SMART" id="SM01391">
    <property type="entry name" value="Filament"/>
    <property type="match status" value="1"/>
</dbReference>